<proteinExistence type="predicted"/>
<gene>
    <name evidence="2" type="ORF">C7K25_12850</name>
</gene>
<dbReference type="PANTHER" id="PTHR21666:SF270">
    <property type="entry name" value="MUREIN HYDROLASE ACTIVATOR ENVC"/>
    <property type="match status" value="1"/>
</dbReference>
<dbReference type="Proteomes" id="UP001170379">
    <property type="component" value="Unassembled WGS sequence"/>
</dbReference>
<dbReference type="Gene3D" id="2.70.70.10">
    <property type="entry name" value="Glucose Permease (Domain IIA)"/>
    <property type="match status" value="1"/>
</dbReference>
<dbReference type="InterPro" id="IPR016047">
    <property type="entry name" value="M23ase_b-sheet_dom"/>
</dbReference>
<dbReference type="PANTHER" id="PTHR21666">
    <property type="entry name" value="PEPTIDASE-RELATED"/>
    <property type="match status" value="1"/>
</dbReference>
<dbReference type="InterPro" id="IPR011055">
    <property type="entry name" value="Dup_hybrid_motif"/>
</dbReference>
<reference evidence="2" key="1">
    <citation type="submission" date="2018-03" db="EMBL/GenBank/DDBJ databases">
        <authorList>
            <person name="Nunes O.C."/>
            <person name="Lopes A.R."/>
            <person name="Froufe H."/>
            <person name="Munoz-Merida A."/>
            <person name="Barroso C."/>
            <person name="Egas C."/>
        </authorList>
    </citation>
    <scope>NUCLEOTIDE SEQUENCE</scope>
    <source>
        <strain evidence="2">ON4</strain>
    </source>
</reference>
<reference evidence="2" key="2">
    <citation type="journal article" date="2022" name="Sci. Rep.">
        <title>In silico prediction of the enzymes involved in the degradation of the herbicide molinate by Gulosibacter molinativorax ON4T.</title>
        <authorList>
            <person name="Lopes A.R."/>
            <person name="Bunin E."/>
            <person name="Viana A.T."/>
            <person name="Froufe H."/>
            <person name="Munoz-Merida A."/>
            <person name="Pinho D."/>
            <person name="Figueiredo J."/>
            <person name="Barroso C."/>
            <person name="Vaz-Moreira I."/>
            <person name="Bellanger X."/>
            <person name="Egas C."/>
            <person name="Nunes O.C."/>
        </authorList>
    </citation>
    <scope>NUCLEOTIDE SEQUENCE</scope>
    <source>
        <strain evidence="2">ON4</strain>
    </source>
</reference>
<protein>
    <submittedName>
        <fullName evidence="2">M23 family peptidase</fullName>
    </submittedName>
</protein>
<dbReference type="InterPro" id="IPR050570">
    <property type="entry name" value="Cell_wall_metabolism_enzyme"/>
</dbReference>
<dbReference type="CDD" id="cd12797">
    <property type="entry name" value="M23_peptidase"/>
    <property type="match status" value="1"/>
</dbReference>
<name>A0ABT7CAL9_9MICO</name>
<keyword evidence="3" id="KW-1185">Reference proteome</keyword>
<dbReference type="EMBL" id="PXVD01000022">
    <property type="protein sequence ID" value="MDJ1372247.1"/>
    <property type="molecule type" value="Genomic_DNA"/>
</dbReference>
<organism evidence="2 3">
    <name type="scientific">Gulosibacter molinativorax</name>
    <dbReference type="NCBI Taxonomy" id="256821"/>
    <lineage>
        <taxon>Bacteria</taxon>
        <taxon>Bacillati</taxon>
        <taxon>Actinomycetota</taxon>
        <taxon>Actinomycetes</taxon>
        <taxon>Micrococcales</taxon>
        <taxon>Microbacteriaceae</taxon>
        <taxon>Gulosibacter</taxon>
    </lineage>
</organism>
<accession>A0ABT7CAL9</accession>
<evidence type="ECO:0000313" key="3">
    <source>
        <dbReference type="Proteomes" id="UP001170379"/>
    </source>
</evidence>
<comment type="caution">
    <text evidence="2">The sequence shown here is derived from an EMBL/GenBank/DDBJ whole genome shotgun (WGS) entry which is preliminary data.</text>
</comment>
<evidence type="ECO:0000259" key="1">
    <source>
        <dbReference type="Pfam" id="PF01551"/>
    </source>
</evidence>
<dbReference type="RefSeq" id="WP_051267149.1">
    <property type="nucleotide sequence ID" value="NZ_CP028426.1"/>
</dbReference>
<sequence length="390" mass="39208">MSFVPTQVRPAEAESVELDEFSAAAEAAESLTKTEATASLCALADAPQSATVTAQSEIDPSAPVQYSTRRERREAERAIEAQARVEAFAESLRAAKDMQIASSADSDVNTLEVEIPESFRSQWKSSRTRGSRLLSGRRASGSTVALGIMAGTVVLGTGSAAAFAAVASPEAAEPTANLAEAAASATDVAPEAATQEATAAAETAMAPAPAPAIEATSVTAFDAATVAGLAGEEEVVEVATESADASGSAVTASAAQAGVVAPVGDSTISSYYGPRDSPTAGASSWHEGVDYTPGYGAPVGSMAAGTVTNVSYGGTGYGLYIEVEHTINGQSVKTVYGHLSSINVSAGQSVGAGENIGNVGNSGISTGAHLHFEVHVNGSTVDPVAYLQSN</sequence>
<evidence type="ECO:0000313" key="2">
    <source>
        <dbReference type="EMBL" id="MDJ1372247.1"/>
    </source>
</evidence>
<dbReference type="SUPFAM" id="SSF51261">
    <property type="entry name" value="Duplicated hybrid motif"/>
    <property type="match status" value="1"/>
</dbReference>
<feature type="domain" description="M23ase beta-sheet core" evidence="1">
    <location>
        <begin position="286"/>
        <end position="383"/>
    </location>
</feature>
<dbReference type="Pfam" id="PF01551">
    <property type="entry name" value="Peptidase_M23"/>
    <property type="match status" value="1"/>
</dbReference>